<evidence type="ECO:0000313" key="3">
    <source>
        <dbReference type="Proteomes" id="UP000562352"/>
    </source>
</evidence>
<dbReference type="Gene3D" id="3.60.15.10">
    <property type="entry name" value="Ribonuclease Z/Hydroxyacylglutathione hydrolase-like"/>
    <property type="match status" value="1"/>
</dbReference>
<sequence>MTGSEDVSVFFVGNATTVIRYGGFTVLTDPNFLHRGQRAYLGYGLSSRRRTDPAIDIGELPALDAVVLSHMHGDHWDRVARRGLDKDLPVITTPHAARRLRRQGFHQARGLETWRQHELRRGERTLTVTALPGRHAPGPVRMLLPPVMGSMLEFARAGRVELRLCISGDTLMGRELDGIPRRFPEVDLALVHLGGTRVLGVTVTMDGRQGADWLHLIGPRVAVPVHYDDYEAFTSPIEDFRNHVEIAGLTDRVRYIERGETLELPVWRAYRDERLPTGQGSSAVPGYGGPHD</sequence>
<dbReference type="InterPro" id="IPR001279">
    <property type="entry name" value="Metallo-B-lactamas"/>
</dbReference>
<name>A0A841DHP7_PLAVE</name>
<gene>
    <name evidence="2" type="ORF">FHS22_005988</name>
</gene>
<dbReference type="Pfam" id="PF12706">
    <property type="entry name" value="Lactamase_B_2"/>
    <property type="match status" value="1"/>
</dbReference>
<proteinExistence type="predicted"/>
<dbReference type="InterPro" id="IPR050114">
    <property type="entry name" value="UPF0173_UPF0282_UlaG_hydrolase"/>
</dbReference>
<dbReference type="SUPFAM" id="SSF56281">
    <property type="entry name" value="Metallo-hydrolase/oxidoreductase"/>
    <property type="match status" value="1"/>
</dbReference>
<dbReference type="PANTHER" id="PTHR43546:SF7">
    <property type="entry name" value="METALLO-BETA-LACTAMASE DOMAIN-CONTAINING PROTEIN"/>
    <property type="match status" value="1"/>
</dbReference>
<protein>
    <submittedName>
        <fullName evidence="2">L-ascorbate metabolism protein UlaG (Beta-lactamase superfamily)</fullName>
    </submittedName>
</protein>
<organism evidence="2 3">
    <name type="scientific">Planomonospora venezuelensis</name>
    <dbReference type="NCBI Taxonomy" id="1999"/>
    <lineage>
        <taxon>Bacteria</taxon>
        <taxon>Bacillati</taxon>
        <taxon>Actinomycetota</taxon>
        <taxon>Actinomycetes</taxon>
        <taxon>Streptosporangiales</taxon>
        <taxon>Streptosporangiaceae</taxon>
        <taxon>Planomonospora</taxon>
    </lineage>
</organism>
<dbReference type="InterPro" id="IPR036866">
    <property type="entry name" value="RibonucZ/Hydroxyglut_hydro"/>
</dbReference>
<dbReference type="PANTHER" id="PTHR43546">
    <property type="entry name" value="UPF0173 METAL-DEPENDENT HYDROLASE MJ1163-RELATED"/>
    <property type="match status" value="1"/>
</dbReference>
<dbReference type="Proteomes" id="UP000562352">
    <property type="component" value="Unassembled WGS sequence"/>
</dbReference>
<comment type="caution">
    <text evidence="2">The sequence shown here is derived from an EMBL/GenBank/DDBJ whole genome shotgun (WGS) entry which is preliminary data.</text>
</comment>
<feature type="domain" description="Metallo-beta-lactamase" evidence="1">
    <location>
        <begin position="13"/>
        <end position="192"/>
    </location>
</feature>
<dbReference type="RefSeq" id="WP_184946993.1">
    <property type="nucleotide sequence ID" value="NZ_BAAAWZ010000001.1"/>
</dbReference>
<keyword evidence="3" id="KW-1185">Reference proteome</keyword>
<accession>A0A841DHP7</accession>
<dbReference type="SMART" id="SM00849">
    <property type="entry name" value="Lactamase_B"/>
    <property type="match status" value="1"/>
</dbReference>
<dbReference type="AlphaFoldDB" id="A0A841DHP7"/>
<reference evidence="2 3" key="1">
    <citation type="submission" date="2020-08" db="EMBL/GenBank/DDBJ databases">
        <title>Genomic Encyclopedia of Type Strains, Phase III (KMG-III): the genomes of soil and plant-associated and newly described type strains.</title>
        <authorList>
            <person name="Whitman W."/>
        </authorList>
    </citation>
    <scope>NUCLEOTIDE SEQUENCE [LARGE SCALE GENOMIC DNA]</scope>
    <source>
        <strain evidence="2 3">CECT 3303</strain>
    </source>
</reference>
<evidence type="ECO:0000259" key="1">
    <source>
        <dbReference type="SMART" id="SM00849"/>
    </source>
</evidence>
<evidence type="ECO:0000313" key="2">
    <source>
        <dbReference type="EMBL" id="MBB5966696.1"/>
    </source>
</evidence>
<dbReference type="EMBL" id="JACHJJ010000025">
    <property type="protein sequence ID" value="MBB5966696.1"/>
    <property type="molecule type" value="Genomic_DNA"/>
</dbReference>